<dbReference type="Gene3D" id="3.30.160.880">
    <property type="entry name" value="Cell division protein ZapA protomer, N-terminal domain"/>
    <property type="match status" value="1"/>
</dbReference>
<dbReference type="GO" id="GO:0032153">
    <property type="term" value="C:cell division site"/>
    <property type="evidence" value="ECO:0007669"/>
    <property type="project" value="TreeGrafter"/>
</dbReference>
<dbReference type="InterPro" id="IPR042233">
    <property type="entry name" value="Cell_div_ZapA_N"/>
</dbReference>
<comment type="subunit">
    <text evidence="8">Homodimer. Interacts with FtsZ.</text>
</comment>
<dbReference type="InterPro" id="IPR036192">
    <property type="entry name" value="Cell_div_ZapA-like_sf"/>
</dbReference>
<gene>
    <name evidence="10" type="ORF">RIEGSTA812A_PEG_277</name>
</gene>
<comment type="function">
    <text evidence="7">Activator of cell division through the inhibition of FtsZ GTPase activity, therefore promoting FtsZ assembly into bundles of protofilaments necessary for the formation of the division Z ring. It is recruited early at mid-cell but it is not essential for cell division.</text>
</comment>
<dbReference type="PANTHER" id="PTHR34981">
    <property type="entry name" value="CELL DIVISION PROTEIN ZAPA"/>
    <property type="match status" value="1"/>
</dbReference>
<dbReference type="AlphaFoldDB" id="A0A484H5P5"/>
<evidence type="ECO:0000256" key="1">
    <source>
        <dbReference type="ARBA" id="ARBA00004496"/>
    </source>
</evidence>
<evidence type="ECO:0000256" key="8">
    <source>
        <dbReference type="ARBA" id="ARBA00026068"/>
    </source>
</evidence>
<evidence type="ECO:0000256" key="5">
    <source>
        <dbReference type="ARBA" id="ARBA00023210"/>
    </source>
</evidence>
<organism evidence="10">
    <name type="scientific">invertebrate metagenome</name>
    <dbReference type="NCBI Taxonomy" id="1711999"/>
    <lineage>
        <taxon>unclassified sequences</taxon>
        <taxon>metagenomes</taxon>
        <taxon>organismal metagenomes</taxon>
    </lineage>
</organism>
<reference evidence="10" key="1">
    <citation type="submission" date="2018-10" db="EMBL/GenBank/DDBJ databases">
        <authorList>
            <person name="Gruber-Vodicka H."/>
            <person name="Jaeckle O."/>
        </authorList>
    </citation>
    <scope>NUCLEOTIDE SEQUENCE</scope>
</reference>
<keyword evidence="4" id="KW-0132">Cell division</keyword>
<evidence type="ECO:0000313" key="10">
    <source>
        <dbReference type="EMBL" id="VBB68804.1"/>
    </source>
</evidence>
<keyword evidence="5" id="KW-0717">Septation</keyword>
<dbReference type="SUPFAM" id="SSF102829">
    <property type="entry name" value="Cell division protein ZapA-like"/>
    <property type="match status" value="1"/>
</dbReference>
<dbReference type="PANTHER" id="PTHR34981:SF1">
    <property type="entry name" value="CELL DIVISION PROTEIN ZAPA"/>
    <property type="match status" value="1"/>
</dbReference>
<dbReference type="GO" id="GO:0030428">
    <property type="term" value="C:cell septum"/>
    <property type="evidence" value="ECO:0007669"/>
    <property type="project" value="TreeGrafter"/>
</dbReference>
<protein>
    <recommendedName>
        <fullName evidence="2">Cell division protein ZapA</fullName>
    </recommendedName>
    <alternativeName>
        <fullName evidence="9">Z ring-associated protein ZapA</fullName>
    </alternativeName>
</protein>
<dbReference type="EMBL" id="LR026963">
    <property type="protein sequence ID" value="VBB68804.1"/>
    <property type="molecule type" value="Genomic_DNA"/>
</dbReference>
<evidence type="ECO:0000256" key="3">
    <source>
        <dbReference type="ARBA" id="ARBA00022490"/>
    </source>
</evidence>
<comment type="subcellular location">
    <subcellularLocation>
        <location evidence="1">Cytoplasm</location>
    </subcellularLocation>
</comment>
<dbReference type="GO" id="GO:0043093">
    <property type="term" value="P:FtsZ-dependent cytokinesis"/>
    <property type="evidence" value="ECO:0007669"/>
    <property type="project" value="TreeGrafter"/>
</dbReference>
<dbReference type="GO" id="GO:0000917">
    <property type="term" value="P:division septum assembly"/>
    <property type="evidence" value="ECO:0007669"/>
    <property type="project" value="UniProtKB-KW"/>
</dbReference>
<sequence length="123" mass="13869">MGQVSVTISGRIYRVACDDGQENRVTELGDYLDRKACELARVVGHIGESLLLVLAGLVVVDELWECQRALEDIQQERDQMRRVERPIGEGSDTEEEMAIHIERLAKRIECIAERLESCGRAVT</sequence>
<dbReference type="GO" id="GO:0005829">
    <property type="term" value="C:cytosol"/>
    <property type="evidence" value="ECO:0007669"/>
    <property type="project" value="TreeGrafter"/>
</dbReference>
<dbReference type="GO" id="GO:0000921">
    <property type="term" value="P:septin ring assembly"/>
    <property type="evidence" value="ECO:0007669"/>
    <property type="project" value="TreeGrafter"/>
</dbReference>
<dbReference type="InterPro" id="IPR007838">
    <property type="entry name" value="Cell_div_ZapA-like"/>
</dbReference>
<keyword evidence="3" id="KW-0963">Cytoplasm</keyword>
<evidence type="ECO:0000256" key="2">
    <source>
        <dbReference type="ARBA" id="ARBA00015195"/>
    </source>
</evidence>
<keyword evidence="6" id="KW-0131">Cell cycle</keyword>
<evidence type="ECO:0000256" key="9">
    <source>
        <dbReference type="ARBA" id="ARBA00033158"/>
    </source>
</evidence>
<evidence type="ECO:0000256" key="6">
    <source>
        <dbReference type="ARBA" id="ARBA00023306"/>
    </source>
</evidence>
<accession>A0A484H5P5</accession>
<dbReference type="Pfam" id="PF05164">
    <property type="entry name" value="ZapA"/>
    <property type="match status" value="1"/>
</dbReference>
<evidence type="ECO:0000256" key="7">
    <source>
        <dbReference type="ARBA" id="ARBA00024910"/>
    </source>
</evidence>
<name>A0A484H5P5_9ZZZZ</name>
<evidence type="ECO:0000256" key="4">
    <source>
        <dbReference type="ARBA" id="ARBA00022618"/>
    </source>
</evidence>
<proteinExistence type="predicted"/>